<evidence type="ECO:0000259" key="1">
    <source>
        <dbReference type="PROSITE" id="PS50181"/>
    </source>
</evidence>
<organism evidence="2 3">
    <name type="scientific">Lolium multiflorum</name>
    <name type="common">Italian ryegrass</name>
    <name type="synonym">Lolium perenne subsp. multiflorum</name>
    <dbReference type="NCBI Taxonomy" id="4521"/>
    <lineage>
        <taxon>Eukaryota</taxon>
        <taxon>Viridiplantae</taxon>
        <taxon>Streptophyta</taxon>
        <taxon>Embryophyta</taxon>
        <taxon>Tracheophyta</taxon>
        <taxon>Spermatophyta</taxon>
        <taxon>Magnoliopsida</taxon>
        <taxon>Liliopsida</taxon>
        <taxon>Poales</taxon>
        <taxon>Poaceae</taxon>
        <taxon>BOP clade</taxon>
        <taxon>Pooideae</taxon>
        <taxon>Poodae</taxon>
        <taxon>Poeae</taxon>
        <taxon>Poeae Chloroplast Group 2 (Poeae type)</taxon>
        <taxon>Loliodinae</taxon>
        <taxon>Loliinae</taxon>
        <taxon>Lolium</taxon>
    </lineage>
</organism>
<dbReference type="SUPFAM" id="SSF81383">
    <property type="entry name" value="F-box domain"/>
    <property type="match status" value="1"/>
</dbReference>
<dbReference type="PROSITE" id="PS50181">
    <property type="entry name" value="FBOX"/>
    <property type="match status" value="1"/>
</dbReference>
<name>A0AAD8SFH0_LOLMU</name>
<gene>
    <name evidence="2" type="ORF">QYE76_068529</name>
</gene>
<reference evidence="2" key="1">
    <citation type="submission" date="2023-07" db="EMBL/GenBank/DDBJ databases">
        <title>A chromosome-level genome assembly of Lolium multiflorum.</title>
        <authorList>
            <person name="Chen Y."/>
            <person name="Copetti D."/>
            <person name="Kolliker R."/>
            <person name="Studer B."/>
        </authorList>
    </citation>
    <scope>NUCLEOTIDE SEQUENCE</scope>
    <source>
        <strain evidence="2">02402/16</strain>
        <tissue evidence="2">Leaf</tissue>
    </source>
</reference>
<dbReference type="CDD" id="cd22157">
    <property type="entry name" value="F-box_AtFBW1-like"/>
    <property type="match status" value="1"/>
</dbReference>
<dbReference type="InterPro" id="IPR001810">
    <property type="entry name" value="F-box_dom"/>
</dbReference>
<dbReference type="SMART" id="SM00256">
    <property type="entry name" value="FBOX"/>
    <property type="match status" value="1"/>
</dbReference>
<feature type="domain" description="F-box" evidence="1">
    <location>
        <begin position="24"/>
        <end position="70"/>
    </location>
</feature>
<dbReference type="AlphaFoldDB" id="A0AAD8SFH0"/>
<proteinExistence type="predicted"/>
<dbReference type="Proteomes" id="UP001231189">
    <property type="component" value="Unassembled WGS sequence"/>
</dbReference>
<dbReference type="InterPro" id="IPR050796">
    <property type="entry name" value="SCF_F-box_component"/>
</dbReference>
<evidence type="ECO:0000313" key="3">
    <source>
        <dbReference type="Proteomes" id="UP001231189"/>
    </source>
</evidence>
<dbReference type="PANTHER" id="PTHR31672">
    <property type="entry name" value="BNACNNG10540D PROTEIN"/>
    <property type="match status" value="1"/>
</dbReference>
<accession>A0AAD8SFH0</accession>
<dbReference type="Gene3D" id="1.20.1280.50">
    <property type="match status" value="1"/>
</dbReference>
<protein>
    <recommendedName>
        <fullName evidence="1">F-box domain-containing protein</fullName>
    </recommendedName>
</protein>
<dbReference type="Pfam" id="PF12937">
    <property type="entry name" value="F-box-like"/>
    <property type="match status" value="1"/>
</dbReference>
<comment type="caution">
    <text evidence="2">The sequence shown here is derived from an EMBL/GenBank/DDBJ whole genome shotgun (WGS) entry which is preliminary data.</text>
</comment>
<dbReference type="EMBL" id="JAUUTY010000004">
    <property type="protein sequence ID" value="KAK1650724.1"/>
    <property type="molecule type" value="Genomic_DNA"/>
</dbReference>
<keyword evidence="3" id="KW-1185">Reference proteome</keyword>
<evidence type="ECO:0000313" key="2">
    <source>
        <dbReference type="EMBL" id="KAK1650724.1"/>
    </source>
</evidence>
<sequence length="412" mass="47485">MMATRGSHYIVAMPDSTRAPEQRLRPFAGFPEELVSEILLRLPPKSVLCCRAVCKDWRRITSDGAFLLDHHRRQPPRRLLSFVRDVGRTRDLDYCIETLDLHTNQLRSVDRFTDSGLSHYDDSPFKVYAACDGLLLMSYYTRLHLWNPATRQWCSAYPPALQHDTIMGLIGVAPTFYINTVGTENERVIWPETSSGSVTQWLQREPLNLRLDKPCLFSNNLHWPPCSTWLKCLLVFDTVAEVFQWLQGPTKLGRMTWLLEMEGTLAISSSDIGGSEVDLWLLQDYKSAIWVHKYRIKLPVLEICRFDQDAVTETDWFPEFISPEGDVLVDEDGETDADWLSQVVSPEGDVLVDVGGFLLHYDIKGNMLQKFHCDGRMLNFTTHILQESLVPHTFFRTQENGNVEEPPFFRWL</sequence>
<dbReference type="InterPro" id="IPR036047">
    <property type="entry name" value="F-box-like_dom_sf"/>
</dbReference>